<dbReference type="RefSeq" id="XP_030988817.1">
    <property type="nucleotide sequence ID" value="XM_031133682.1"/>
</dbReference>
<dbReference type="GO" id="GO:0020037">
    <property type="term" value="F:heme binding"/>
    <property type="evidence" value="ECO:0007669"/>
    <property type="project" value="InterPro"/>
</dbReference>
<keyword evidence="6 8" id="KW-0408">Iron</keyword>
<evidence type="ECO:0000256" key="7">
    <source>
        <dbReference type="ARBA" id="ARBA00023033"/>
    </source>
</evidence>
<keyword evidence="7 9" id="KW-0503">Monooxygenase</keyword>
<dbReference type="STRING" id="1093900.A0A507AL25"/>
<evidence type="ECO:0000256" key="9">
    <source>
        <dbReference type="RuleBase" id="RU000461"/>
    </source>
</evidence>
<evidence type="ECO:0000256" key="3">
    <source>
        <dbReference type="ARBA" id="ARBA00022617"/>
    </source>
</evidence>
<evidence type="ECO:0000256" key="1">
    <source>
        <dbReference type="ARBA" id="ARBA00001971"/>
    </source>
</evidence>
<gene>
    <name evidence="11" type="ORF">E0L32_011001</name>
</gene>
<evidence type="ECO:0000256" key="8">
    <source>
        <dbReference type="PIRSR" id="PIRSR602401-1"/>
    </source>
</evidence>
<dbReference type="CDD" id="cd11062">
    <property type="entry name" value="CYP58-like"/>
    <property type="match status" value="1"/>
</dbReference>
<dbReference type="SUPFAM" id="SSF48264">
    <property type="entry name" value="Cytochrome P450"/>
    <property type="match status" value="1"/>
</dbReference>
<dbReference type="OrthoDB" id="3945418at2759"/>
<dbReference type="PROSITE" id="PS00086">
    <property type="entry name" value="CYTOCHROME_P450"/>
    <property type="match status" value="1"/>
</dbReference>
<feature type="transmembrane region" description="Helical" evidence="10">
    <location>
        <begin position="24"/>
        <end position="42"/>
    </location>
</feature>
<evidence type="ECO:0000256" key="4">
    <source>
        <dbReference type="ARBA" id="ARBA00022723"/>
    </source>
</evidence>
<comment type="cofactor">
    <cofactor evidence="1 8">
        <name>heme</name>
        <dbReference type="ChEBI" id="CHEBI:30413"/>
    </cofactor>
</comment>
<dbReference type="PANTHER" id="PTHR24305">
    <property type="entry name" value="CYTOCHROME P450"/>
    <property type="match status" value="1"/>
</dbReference>
<dbReference type="InterPro" id="IPR017972">
    <property type="entry name" value="Cyt_P450_CS"/>
</dbReference>
<sequence>MVAIVNDLAARLWAGLGHITFTNILLYLVLPYLVYWVVVFIYRITLHPLAKFPGPKLAGATFWYEFYYDIWPRRYRYTWKIKELHDKYGPIVRINPIHIHIYDPDYLDEIYASGKHKRDRDPWFHHAEEQGMMAWSLLQTMSHERHRMRRAALNPFFSKRAIQQLEAVLADKAEVLTDRLSRAHAEGAVVNLNYAVAALSLDMATSYALGYDGGNLRREDWGADWLDAFQMVGKLHPVGRHFKTLVNAGVGSMSPRVVGWFSPQMALVARKLQFPLETMRAAVADRAAAAARGEQRLAANSRTVFAEILDSDLPPEEKTAGRLNAEAGSVLGGVETTTRSMGVILYFLVEQPDVLARLRAELRAVMATPHAEVTTAALEALPYFSAIIAEGLRISHGVVSRSPRIATEEDLQYKQWVIPRGTPVMQSMFLHHTHPRIFPNPMVFKPERWLEDPQLKPRYAMYFGRGSRACLGMNLAYSEMYLTIAKIVSRFDLELYETIRERDIDVSHDCFIGATRMDSPGIRIKVVREYNVWPEI</sequence>
<dbReference type="PRINTS" id="PR00463">
    <property type="entry name" value="EP450I"/>
</dbReference>
<dbReference type="InterPro" id="IPR002401">
    <property type="entry name" value="Cyt_P450_E_grp-I"/>
</dbReference>
<dbReference type="GeneID" id="41978448"/>
<dbReference type="InParanoid" id="A0A507AL25"/>
<dbReference type="PANTHER" id="PTHR24305:SF157">
    <property type="entry name" value="N-ACETYLTRYPTOPHAN 6-HYDROXYLASE IVOC-RELATED"/>
    <property type="match status" value="1"/>
</dbReference>
<evidence type="ECO:0000256" key="2">
    <source>
        <dbReference type="ARBA" id="ARBA00010617"/>
    </source>
</evidence>
<evidence type="ECO:0000313" key="12">
    <source>
        <dbReference type="Proteomes" id="UP000319257"/>
    </source>
</evidence>
<dbReference type="Gene3D" id="1.10.630.10">
    <property type="entry name" value="Cytochrome P450"/>
    <property type="match status" value="1"/>
</dbReference>
<dbReference type="GO" id="GO:0004497">
    <property type="term" value="F:monooxygenase activity"/>
    <property type="evidence" value="ECO:0007669"/>
    <property type="project" value="UniProtKB-KW"/>
</dbReference>
<evidence type="ECO:0000256" key="6">
    <source>
        <dbReference type="ARBA" id="ARBA00023004"/>
    </source>
</evidence>
<dbReference type="Proteomes" id="UP000319257">
    <property type="component" value="Unassembled WGS sequence"/>
</dbReference>
<evidence type="ECO:0000256" key="5">
    <source>
        <dbReference type="ARBA" id="ARBA00023002"/>
    </source>
</evidence>
<keyword evidence="5 9" id="KW-0560">Oxidoreductase</keyword>
<feature type="binding site" description="axial binding residue" evidence="8">
    <location>
        <position position="470"/>
    </location>
    <ligand>
        <name>heme</name>
        <dbReference type="ChEBI" id="CHEBI:30413"/>
    </ligand>
    <ligandPart>
        <name>Fe</name>
        <dbReference type="ChEBI" id="CHEBI:18248"/>
    </ligandPart>
</feature>
<dbReference type="EMBL" id="SKBQ01000095">
    <property type="protein sequence ID" value="TPX07106.1"/>
    <property type="molecule type" value="Genomic_DNA"/>
</dbReference>
<name>A0A507AL25_9PEZI</name>
<evidence type="ECO:0008006" key="13">
    <source>
        <dbReference type="Google" id="ProtNLM"/>
    </source>
</evidence>
<organism evidence="11 12">
    <name type="scientific">Thyridium curvatum</name>
    <dbReference type="NCBI Taxonomy" id="1093900"/>
    <lineage>
        <taxon>Eukaryota</taxon>
        <taxon>Fungi</taxon>
        <taxon>Dikarya</taxon>
        <taxon>Ascomycota</taxon>
        <taxon>Pezizomycotina</taxon>
        <taxon>Sordariomycetes</taxon>
        <taxon>Sordariomycetidae</taxon>
        <taxon>Thyridiales</taxon>
        <taxon>Thyridiaceae</taxon>
        <taxon>Thyridium</taxon>
    </lineage>
</organism>
<dbReference type="GO" id="GO:0005506">
    <property type="term" value="F:iron ion binding"/>
    <property type="evidence" value="ECO:0007669"/>
    <property type="project" value="InterPro"/>
</dbReference>
<dbReference type="InterPro" id="IPR036396">
    <property type="entry name" value="Cyt_P450_sf"/>
</dbReference>
<accession>A0A507AL25</accession>
<evidence type="ECO:0000313" key="11">
    <source>
        <dbReference type="EMBL" id="TPX07106.1"/>
    </source>
</evidence>
<comment type="caution">
    <text evidence="11">The sequence shown here is derived from an EMBL/GenBank/DDBJ whole genome shotgun (WGS) entry which is preliminary data.</text>
</comment>
<keyword evidence="10" id="KW-0812">Transmembrane</keyword>
<comment type="similarity">
    <text evidence="2 9">Belongs to the cytochrome P450 family.</text>
</comment>
<keyword evidence="3 8" id="KW-0349">Heme</keyword>
<keyword evidence="4 8" id="KW-0479">Metal-binding</keyword>
<keyword evidence="12" id="KW-1185">Reference proteome</keyword>
<dbReference type="InterPro" id="IPR001128">
    <property type="entry name" value="Cyt_P450"/>
</dbReference>
<keyword evidence="10" id="KW-1133">Transmembrane helix</keyword>
<dbReference type="Pfam" id="PF00067">
    <property type="entry name" value="p450"/>
    <property type="match status" value="1"/>
</dbReference>
<evidence type="ECO:0000256" key="10">
    <source>
        <dbReference type="SAM" id="Phobius"/>
    </source>
</evidence>
<dbReference type="PRINTS" id="PR00385">
    <property type="entry name" value="P450"/>
</dbReference>
<keyword evidence="10" id="KW-0472">Membrane</keyword>
<dbReference type="GO" id="GO:0016705">
    <property type="term" value="F:oxidoreductase activity, acting on paired donors, with incorporation or reduction of molecular oxygen"/>
    <property type="evidence" value="ECO:0007669"/>
    <property type="project" value="InterPro"/>
</dbReference>
<dbReference type="AlphaFoldDB" id="A0A507AL25"/>
<reference evidence="11 12" key="1">
    <citation type="submission" date="2019-06" db="EMBL/GenBank/DDBJ databases">
        <title>Draft genome sequence of the filamentous fungus Phialemoniopsis curvata isolated from diesel fuel.</title>
        <authorList>
            <person name="Varaljay V.A."/>
            <person name="Lyon W.J."/>
            <person name="Crouch A.L."/>
            <person name="Drake C.E."/>
            <person name="Hollomon J.M."/>
            <person name="Nadeau L.J."/>
            <person name="Nunn H.S."/>
            <person name="Stevenson B.S."/>
            <person name="Bojanowski C.L."/>
            <person name="Crookes-Goodson W.J."/>
        </authorList>
    </citation>
    <scope>NUCLEOTIDE SEQUENCE [LARGE SCALE GENOMIC DNA]</scope>
    <source>
        <strain evidence="11 12">D216</strain>
    </source>
</reference>
<protein>
    <recommendedName>
        <fullName evidence="13">Cytochrome P450</fullName>
    </recommendedName>
</protein>
<proteinExistence type="inferred from homology"/>
<dbReference type="InterPro" id="IPR050121">
    <property type="entry name" value="Cytochrome_P450_monoxygenase"/>
</dbReference>